<sequence length="730" mass="75171">MKKVGIFALGGLLVAALLSPAAPAQSIGASLSALTSPAWQTNASVQGLAVANGKAYVGGRFTTVRPPGAAAGTSETARTYLAAFNQSTGALDTGFNHTLNGMVWAIAATADGSRVFVGGDFTNVDGQTRNRVAAFDTATGALVSNWKPSVSYRVKALAVSGSTVYLGGSFGLVNNVARPRLAAVTTSTASLLPWAPQADNDVYAIDVADDGSKVYAGGTFSTINGTSSWAVASLDPTDGSLQPFAAASAVPAPNPGCTSRVKDIETSGDRVYFANAGDGGGCFDGTWAADVASGNLVWKSNCLGATETVTVVNGWLYKGSHAHDCSYLGGNGFPQGAGRYLLTQNLDTGELGPWFPNTNTGGPTVVGPLVSATGGSDLWVGGDFTTVNGAGQQSLARFTNTGPGAAPAKPAKVTPVSYKAGQVKVNFQTVVDNDDITLTYRVLRSFSNTVVATYTADSRFWNRPWLSFTDTGLTPGSSQVYRIEVTDGNSTLRGDYSAAVTVASVDAPYDQQVMADGPTAYWRLGEPNGTANATDSSGQGNTGPYSGVTLGVPGVLTSGGNTAGDFDGAGRLIGQTAISQPQNFSVEAWYKTTSTSGGKIVGFGNSSNGTSSQYDRHIYLQNDGTVTFGLWDGSARTISSAPGTNDGQWHHVVGTFSPGSQKLYLDGVLQGTQNVTAAEAYTGYWRVGADNLGGWPNGPSNAGINGTLDEVAVYPIALDADQVVTHYDAR</sequence>
<dbReference type="InterPro" id="IPR036116">
    <property type="entry name" value="FN3_sf"/>
</dbReference>
<keyword evidence="1 5" id="KW-0732">Signal</keyword>
<evidence type="ECO:0000256" key="1">
    <source>
        <dbReference type="ARBA" id="ARBA00022729"/>
    </source>
</evidence>
<dbReference type="Pfam" id="PF13385">
    <property type="entry name" value="Laminin_G_3"/>
    <property type="match status" value="1"/>
</dbReference>
<feature type="domain" description="Fibronectin type-III" evidence="6">
    <location>
        <begin position="406"/>
        <end position="507"/>
    </location>
</feature>
<accession>A0ABN1RK76</accession>
<evidence type="ECO:0000256" key="3">
    <source>
        <dbReference type="ARBA" id="ARBA00023295"/>
    </source>
</evidence>
<name>A0ABN1RK76_9ACTN</name>
<proteinExistence type="predicted"/>
<keyword evidence="3" id="KW-0378">Hydrolase</keyword>
<dbReference type="Pfam" id="PF17164">
    <property type="entry name" value="DUF5122"/>
    <property type="match status" value="2"/>
</dbReference>
<evidence type="ECO:0000259" key="6">
    <source>
        <dbReference type="PROSITE" id="PS50853"/>
    </source>
</evidence>
<feature type="chain" id="PRO_5046452510" description="Fibronectin type-III domain-containing protein" evidence="5">
    <location>
        <begin position="25"/>
        <end position="730"/>
    </location>
</feature>
<organism evidence="7 8">
    <name type="scientific">Kribbella koreensis</name>
    <dbReference type="NCBI Taxonomy" id="57909"/>
    <lineage>
        <taxon>Bacteria</taxon>
        <taxon>Bacillati</taxon>
        <taxon>Actinomycetota</taxon>
        <taxon>Actinomycetes</taxon>
        <taxon>Propionibacteriales</taxon>
        <taxon>Kribbellaceae</taxon>
        <taxon>Kribbella</taxon>
    </lineage>
</organism>
<evidence type="ECO:0000313" key="8">
    <source>
        <dbReference type="Proteomes" id="UP001500542"/>
    </source>
</evidence>
<dbReference type="Proteomes" id="UP001500542">
    <property type="component" value="Unassembled WGS sequence"/>
</dbReference>
<dbReference type="Gene3D" id="2.80.10.50">
    <property type="match status" value="1"/>
</dbReference>
<evidence type="ECO:0000256" key="5">
    <source>
        <dbReference type="SAM" id="SignalP"/>
    </source>
</evidence>
<dbReference type="InterPro" id="IPR011047">
    <property type="entry name" value="Quinoprotein_ADH-like_sf"/>
</dbReference>
<reference evidence="7 8" key="1">
    <citation type="journal article" date="2019" name="Int. J. Syst. Evol. Microbiol.">
        <title>The Global Catalogue of Microorganisms (GCM) 10K type strain sequencing project: providing services to taxonomists for standard genome sequencing and annotation.</title>
        <authorList>
            <consortium name="The Broad Institute Genomics Platform"/>
            <consortium name="The Broad Institute Genome Sequencing Center for Infectious Disease"/>
            <person name="Wu L."/>
            <person name="Ma J."/>
        </authorList>
    </citation>
    <scope>NUCLEOTIDE SEQUENCE [LARGE SCALE GENOMIC DNA]</scope>
    <source>
        <strain evidence="7 8">JCM 10977</strain>
    </source>
</reference>
<dbReference type="InterPro" id="IPR013431">
    <property type="entry name" value="Delta_60_rpt"/>
</dbReference>
<keyword evidence="8" id="KW-1185">Reference proteome</keyword>
<dbReference type="EMBL" id="BAAAHK010000020">
    <property type="protein sequence ID" value="GAA0958851.1"/>
    <property type="molecule type" value="Genomic_DNA"/>
</dbReference>
<dbReference type="InterPro" id="IPR003961">
    <property type="entry name" value="FN3_dom"/>
</dbReference>
<keyword evidence="3" id="KW-0326">Glycosidase</keyword>
<keyword evidence="4" id="KW-0624">Polysaccharide degradation</keyword>
<dbReference type="SUPFAM" id="SSF50998">
    <property type="entry name" value="Quinoprotein alcohol dehydrogenase-like"/>
    <property type="match status" value="1"/>
</dbReference>
<dbReference type="Gene3D" id="2.60.120.200">
    <property type="match status" value="1"/>
</dbReference>
<comment type="caution">
    <text evidence="7">The sequence shown here is derived from an EMBL/GenBank/DDBJ whole genome shotgun (WGS) entry which is preliminary data.</text>
</comment>
<gene>
    <name evidence="7" type="ORF">GCM10009554_71640</name>
</gene>
<dbReference type="InterPro" id="IPR013320">
    <property type="entry name" value="ConA-like_dom_sf"/>
</dbReference>
<evidence type="ECO:0000256" key="2">
    <source>
        <dbReference type="ARBA" id="ARBA00023157"/>
    </source>
</evidence>
<keyword evidence="2" id="KW-1015">Disulfide bond</keyword>
<dbReference type="RefSeq" id="WP_343980955.1">
    <property type="nucleotide sequence ID" value="NZ_BAAAHK010000020.1"/>
</dbReference>
<dbReference type="InterPro" id="IPR006558">
    <property type="entry name" value="LamG-like"/>
</dbReference>
<dbReference type="InterPro" id="IPR013783">
    <property type="entry name" value="Ig-like_fold"/>
</dbReference>
<evidence type="ECO:0000256" key="4">
    <source>
        <dbReference type="ARBA" id="ARBA00023326"/>
    </source>
</evidence>
<dbReference type="PROSITE" id="PS50853">
    <property type="entry name" value="FN3"/>
    <property type="match status" value="1"/>
</dbReference>
<dbReference type="Gene3D" id="2.60.40.10">
    <property type="entry name" value="Immunoglobulins"/>
    <property type="match status" value="1"/>
</dbReference>
<evidence type="ECO:0000313" key="7">
    <source>
        <dbReference type="EMBL" id="GAA0958851.1"/>
    </source>
</evidence>
<feature type="signal peptide" evidence="5">
    <location>
        <begin position="1"/>
        <end position="24"/>
    </location>
</feature>
<keyword evidence="4" id="KW-0119">Carbohydrate metabolism</keyword>
<dbReference type="SMART" id="SM00560">
    <property type="entry name" value="LamGL"/>
    <property type="match status" value="1"/>
</dbReference>
<dbReference type="SUPFAM" id="SSF49265">
    <property type="entry name" value="Fibronectin type III"/>
    <property type="match status" value="1"/>
</dbReference>
<dbReference type="SUPFAM" id="SSF49899">
    <property type="entry name" value="Concanavalin A-like lectins/glucanases"/>
    <property type="match status" value="1"/>
</dbReference>
<protein>
    <recommendedName>
        <fullName evidence="6">Fibronectin type-III domain-containing protein</fullName>
    </recommendedName>
</protein>